<dbReference type="InterPro" id="IPR057654">
    <property type="entry name" value="Znf-CCCH_tandem"/>
</dbReference>
<feature type="domain" description="Tandem CCCH zinc finger" evidence="2">
    <location>
        <begin position="263"/>
        <end position="311"/>
    </location>
</feature>
<reference evidence="3" key="1">
    <citation type="journal article" date="2020" name="Stud. Mycol.">
        <title>101 Dothideomycetes genomes: a test case for predicting lifestyles and emergence of pathogens.</title>
        <authorList>
            <person name="Haridas S."/>
            <person name="Albert R."/>
            <person name="Binder M."/>
            <person name="Bloem J."/>
            <person name="Labutti K."/>
            <person name="Salamov A."/>
            <person name="Andreopoulos B."/>
            <person name="Baker S."/>
            <person name="Barry K."/>
            <person name="Bills G."/>
            <person name="Bluhm B."/>
            <person name="Cannon C."/>
            <person name="Castanera R."/>
            <person name="Culley D."/>
            <person name="Daum C."/>
            <person name="Ezra D."/>
            <person name="Gonzalez J."/>
            <person name="Henrissat B."/>
            <person name="Kuo A."/>
            <person name="Liang C."/>
            <person name="Lipzen A."/>
            <person name="Lutzoni F."/>
            <person name="Magnuson J."/>
            <person name="Mondo S."/>
            <person name="Nolan M."/>
            <person name="Ohm R."/>
            <person name="Pangilinan J."/>
            <person name="Park H.-J."/>
            <person name="Ramirez L."/>
            <person name="Alfaro M."/>
            <person name="Sun H."/>
            <person name="Tritt A."/>
            <person name="Yoshinaga Y."/>
            <person name="Zwiers L.-H."/>
            <person name="Turgeon B."/>
            <person name="Goodwin S."/>
            <person name="Spatafora J."/>
            <person name="Crous P."/>
            <person name="Grigoriev I."/>
        </authorList>
    </citation>
    <scope>NUCLEOTIDE SEQUENCE</scope>
    <source>
        <strain evidence="3">CBS 119687</strain>
    </source>
</reference>
<dbReference type="Pfam" id="PF25543">
    <property type="entry name" value="zf-CCCH_tandem"/>
    <property type="match status" value="1"/>
</dbReference>
<dbReference type="AlphaFoldDB" id="A0A6A6AFX2"/>
<dbReference type="PANTHER" id="PTHR37543">
    <property type="entry name" value="CCCH ZINC FINGER DNA BINDING PROTEIN (AFU_ORTHOLOGUE AFUA_5G12760)"/>
    <property type="match status" value="1"/>
</dbReference>
<name>A0A6A6AFX2_9PLEO</name>
<evidence type="ECO:0000259" key="2">
    <source>
        <dbReference type="Pfam" id="PF25543"/>
    </source>
</evidence>
<evidence type="ECO:0008006" key="5">
    <source>
        <dbReference type="Google" id="ProtNLM"/>
    </source>
</evidence>
<dbReference type="Pfam" id="PF25540">
    <property type="entry name" value="DUF7923"/>
    <property type="match status" value="1"/>
</dbReference>
<keyword evidence="4" id="KW-1185">Reference proteome</keyword>
<dbReference type="Proteomes" id="UP000799771">
    <property type="component" value="Unassembled WGS sequence"/>
</dbReference>
<dbReference type="EMBL" id="ML977504">
    <property type="protein sequence ID" value="KAF2130466.1"/>
    <property type="molecule type" value="Genomic_DNA"/>
</dbReference>
<dbReference type="OrthoDB" id="2270193at2759"/>
<proteinExistence type="predicted"/>
<gene>
    <name evidence="3" type="ORF">P153DRAFT_218469</name>
</gene>
<accession>A0A6A6AFX2</accession>
<dbReference type="PANTHER" id="PTHR37543:SF1">
    <property type="entry name" value="CCCH ZINC FINGER DNA BINDING PROTEIN (AFU_ORTHOLOGUE AFUA_5G12760)"/>
    <property type="match status" value="1"/>
</dbReference>
<evidence type="ECO:0000313" key="3">
    <source>
        <dbReference type="EMBL" id="KAF2130466.1"/>
    </source>
</evidence>
<dbReference type="GeneID" id="54403039"/>
<protein>
    <recommendedName>
        <fullName evidence="5">C3H1-type domain-containing protein</fullName>
    </recommendedName>
</protein>
<feature type="domain" description="DUF7923" evidence="1">
    <location>
        <begin position="2"/>
        <end position="118"/>
    </location>
</feature>
<organism evidence="3 4">
    <name type="scientific">Dothidotthia symphoricarpi CBS 119687</name>
    <dbReference type="NCBI Taxonomy" id="1392245"/>
    <lineage>
        <taxon>Eukaryota</taxon>
        <taxon>Fungi</taxon>
        <taxon>Dikarya</taxon>
        <taxon>Ascomycota</taxon>
        <taxon>Pezizomycotina</taxon>
        <taxon>Dothideomycetes</taxon>
        <taxon>Pleosporomycetidae</taxon>
        <taxon>Pleosporales</taxon>
        <taxon>Dothidotthiaceae</taxon>
        <taxon>Dothidotthia</taxon>
    </lineage>
</organism>
<sequence length="327" mass="36829">MYRIVVRVYADIAALDGSVAGSLCSFAANFSSVDVFFDFVNVLDQGVVHGKISETFSAVLRDRDCKHIFLAAWRRPTYLSMLLQTPDRKVTLVEGYGMGAGFEFLPASCPIVAFPDIFQGASYLELAMPTSLSICSDDVWTPTIAHLMHRKKVCAPTHCSCHEFPHLRIPTVDATTQAHTLRLPGYLPTKPPQPNHIPLNKHNERLDIAIRHPKDAHYLEYANRFPRSAPQPCYWHHLLANCHDGTACAHDHGAMSHKALFFLRYKARLIPCADGTQCRRFECCFGHVCQNSKCLGREVRACSMRVFHRVDPVLARWVEGEVVDGRR</sequence>
<evidence type="ECO:0000259" key="1">
    <source>
        <dbReference type="Pfam" id="PF25540"/>
    </source>
</evidence>
<evidence type="ECO:0000313" key="4">
    <source>
        <dbReference type="Proteomes" id="UP000799771"/>
    </source>
</evidence>
<dbReference type="InterPro" id="IPR057683">
    <property type="entry name" value="DUF7923"/>
</dbReference>
<dbReference type="RefSeq" id="XP_033524853.1">
    <property type="nucleotide sequence ID" value="XM_033662607.1"/>
</dbReference>